<dbReference type="KEGG" id="sulg:FJR48_00940"/>
<name>A0A5P8NY81_9BACT</name>
<protein>
    <recommendedName>
        <fullName evidence="3">Nucleoside phosphorylase domain-containing protein</fullName>
    </recommendedName>
</protein>
<dbReference type="SUPFAM" id="SSF53167">
    <property type="entry name" value="Purine and uridine phosphorylases"/>
    <property type="match status" value="1"/>
</dbReference>
<dbReference type="AlphaFoldDB" id="A0A5P8NY81"/>
<dbReference type="GO" id="GO:0009116">
    <property type="term" value="P:nucleoside metabolic process"/>
    <property type="evidence" value="ECO:0007669"/>
    <property type="project" value="InterPro"/>
</dbReference>
<dbReference type="Proteomes" id="UP000326944">
    <property type="component" value="Chromosome"/>
</dbReference>
<dbReference type="Gene3D" id="3.40.50.1580">
    <property type="entry name" value="Nucleoside phosphorylase domain"/>
    <property type="match status" value="1"/>
</dbReference>
<dbReference type="GO" id="GO:0003824">
    <property type="term" value="F:catalytic activity"/>
    <property type="evidence" value="ECO:0007669"/>
    <property type="project" value="InterPro"/>
</dbReference>
<sequence length="152" mass="17202">MIYIILALKSEAQAFVDKFQLGKDKQNDIVSIVISGIGSKKMFEAASEIVKKMNQTDTIVNVGICGASKKYKIGQLLDAKDIKLTCVEHEVNYDKYDVVDMESKGFIKATKDVKNSFIFKIVSDYFEPQKVTKDMAKKLIFENIDEIMEKIS</sequence>
<evidence type="ECO:0000313" key="1">
    <source>
        <dbReference type="EMBL" id="QFR48366.1"/>
    </source>
</evidence>
<accession>A0A5P8NY81</accession>
<reference evidence="1 2" key="1">
    <citation type="submission" date="2019-09" db="EMBL/GenBank/DDBJ databases">
        <title>Sulfurimonas gotlandica sp. nov., a chemoautotrophic and psychrotolerant epsilonproteobacterium isolated from a pelagic redoxcline, and an emended description of the genus Sulfurimonas.</title>
        <authorList>
            <person name="Wang S."/>
            <person name="Jiang L."/>
            <person name="Shao S."/>
        </authorList>
    </citation>
    <scope>NUCLEOTIDE SEQUENCE [LARGE SCALE GENOMIC DNA]</scope>
    <source>
        <strain evidence="1 2">GYSZ_1</strain>
    </source>
</reference>
<dbReference type="EMBL" id="CP043617">
    <property type="protein sequence ID" value="QFR48366.1"/>
    <property type="molecule type" value="Genomic_DNA"/>
</dbReference>
<gene>
    <name evidence="1" type="ORF">FJR48_00940</name>
</gene>
<dbReference type="InterPro" id="IPR035994">
    <property type="entry name" value="Nucleoside_phosphorylase_sf"/>
</dbReference>
<dbReference type="RefSeq" id="WP_152306309.1">
    <property type="nucleotide sequence ID" value="NZ_CP043617.1"/>
</dbReference>
<proteinExistence type="predicted"/>
<keyword evidence="2" id="KW-1185">Reference proteome</keyword>
<evidence type="ECO:0008006" key="3">
    <source>
        <dbReference type="Google" id="ProtNLM"/>
    </source>
</evidence>
<evidence type="ECO:0000313" key="2">
    <source>
        <dbReference type="Proteomes" id="UP000326944"/>
    </source>
</evidence>
<organism evidence="1 2">
    <name type="scientific">Sulfurimonas lithotrophica</name>
    <dbReference type="NCBI Taxonomy" id="2590022"/>
    <lineage>
        <taxon>Bacteria</taxon>
        <taxon>Pseudomonadati</taxon>
        <taxon>Campylobacterota</taxon>
        <taxon>Epsilonproteobacteria</taxon>
        <taxon>Campylobacterales</taxon>
        <taxon>Sulfurimonadaceae</taxon>
        <taxon>Sulfurimonas</taxon>
    </lineage>
</organism>
<dbReference type="OrthoDB" id="21362at2"/>